<feature type="region of interest" description="Disordered" evidence="1">
    <location>
        <begin position="1"/>
        <end position="145"/>
    </location>
</feature>
<reference evidence="2 3" key="1">
    <citation type="submission" date="2024-09" db="EMBL/GenBank/DDBJ databases">
        <title>Chromosome-scale assembly of Riccia fluitans.</title>
        <authorList>
            <person name="Paukszto L."/>
            <person name="Sawicki J."/>
            <person name="Karawczyk K."/>
            <person name="Piernik-Szablinska J."/>
            <person name="Szczecinska M."/>
            <person name="Mazdziarz M."/>
        </authorList>
    </citation>
    <scope>NUCLEOTIDE SEQUENCE [LARGE SCALE GENOMIC DNA]</scope>
    <source>
        <strain evidence="2">Rf_01</strain>
        <tissue evidence="2">Aerial parts of the thallus</tissue>
    </source>
</reference>
<sequence>MGIHSTPQLHRRLFSNPPIQATSRPTLPIQYDQTNPTGPDYDQHQRNTPYTAVHREKERRKAVRKTQIQEIEEMREGKTYERNEERTEWRAQGRDERTSSSESDGKSTHKSGLGGKVTDVHERQDEDSGSKATERVNGMKSVERKDRENFFPSEVMFIR</sequence>
<gene>
    <name evidence="2" type="ORF">R1flu_023390</name>
</gene>
<feature type="compositionally biased region" description="Basic and acidic residues" evidence="1">
    <location>
        <begin position="118"/>
        <end position="134"/>
    </location>
</feature>
<feature type="compositionally biased region" description="Polar residues" evidence="1">
    <location>
        <begin position="17"/>
        <end position="37"/>
    </location>
</feature>
<evidence type="ECO:0000313" key="3">
    <source>
        <dbReference type="Proteomes" id="UP001605036"/>
    </source>
</evidence>
<organism evidence="2 3">
    <name type="scientific">Riccia fluitans</name>
    <dbReference type="NCBI Taxonomy" id="41844"/>
    <lineage>
        <taxon>Eukaryota</taxon>
        <taxon>Viridiplantae</taxon>
        <taxon>Streptophyta</taxon>
        <taxon>Embryophyta</taxon>
        <taxon>Marchantiophyta</taxon>
        <taxon>Marchantiopsida</taxon>
        <taxon>Marchantiidae</taxon>
        <taxon>Marchantiales</taxon>
        <taxon>Ricciaceae</taxon>
        <taxon>Riccia</taxon>
    </lineage>
</organism>
<dbReference type="AlphaFoldDB" id="A0ABD1XVZ2"/>
<proteinExistence type="predicted"/>
<keyword evidence="3" id="KW-1185">Reference proteome</keyword>
<evidence type="ECO:0000313" key="2">
    <source>
        <dbReference type="EMBL" id="KAL2611698.1"/>
    </source>
</evidence>
<name>A0ABD1XVZ2_9MARC</name>
<evidence type="ECO:0000256" key="1">
    <source>
        <dbReference type="SAM" id="MobiDB-lite"/>
    </source>
</evidence>
<dbReference type="Proteomes" id="UP001605036">
    <property type="component" value="Unassembled WGS sequence"/>
</dbReference>
<accession>A0ABD1XVZ2</accession>
<feature type="compositionally biased region" description="Basic and acidic residues" evidence="1">
    <location>
        <begin position="72"/>
        <end position="107"/>
    </location>
</feature>
<dbReference type="EMBL" id="JBHFFA010000007">
    <property type="protein sequence ID" value="KAL2611698.1"/>
    <property type="molecule type" value="Genomic_DNA"/>
</dbReference>
<comment type="caution">
    <text evidence="2">The sequence shown here is derived from an EMBL/GenBank/DDBJ whole genome shotgun (WGS) entry which is preliminary data.</text>
</comment>
<protein>
    <submittedName>
        <fullName evidence="2">Uncharacterized protein</fullName>
    </submittedName>
</protein>